<dbReference type="PROSITE" id="PS51060">
    <property type="entry name" value="PARP_ALPHA_HD"/>
    <property type="match status" value="1"/>
</dbReference>
<dbReference type="EMBL" id="GL376636">
    <property type="status" value="NOT_ANNOTATED_CDS"/>
    <property type="molecule type" value="Genomic_DNA"/>
</dbReference>
<dbReference type="GO" id="GO:0005730">
    <property type="term" value="C:nucleolus"/>
    <property type="evidence" value="ECO:0007669"/>
    <property type="project" value="TreeGrafter"/>
</dbReference>
<protein>
    <recommendedName>
        <fullName evidence="8">Poly [ADP-ribose] polymerase</fullName>
        <shortName evidence="8">PARP</shortName>
        <ecNumber evidence="8">2.4.2.-</ecNumber>
    </recommendedName>
</protein>
<evidence type="ECO:0000313" key="11">
    <source>
        <dbReference type="EnsemblProtists" id="PYU1_T000112"/>
    </source>
</evidence>
<organism evidence="11 12">
    <name type="scientific">Globisporangium ultimum (strain ATCC 200006 / CBS 805.95 / DAOM BR144)</name>
    <name type="common">Pythium ultimum</name>
    <dbReference type="NCBI Taxonomy" id="431595"/>
    <lineage>
        <taxon>Eukaryota</taxon>
        <taxon>Sar</taxon>
        <taxon>Stramenopiles</taxon>
        <taxon>Oomycota</taxon>
        <taxon>Peronosporomycetes</taxon>
        <taxon>Pythiales</taxon>
        <taxon>Pythiaceae</taxon>
        <taxon>Globisporangium</taxon>
    </lineage>
</organism>
<dbReference type="InterPro" id="IPR036616">
    <property type="entry name" value="Poly(ADP-ribose)pol_reg_dom_sf"/>
</dbReference>
<evidence type="ECO:0000256" key="4">
    <source>
        <dbReference type="ARBA" id="ARBA00022695"/>
    </source>
</evidence>
<dbReference type="EC" id="2.4.2.-" evidence="8"/>
<dbReference type="PROSITE" id="PS51059">
    <property type="entry name" value="PARP_CATALYTIC"/>
    <property type="match status" value="1"/>
</dbReference>
<dbReference type="PANTHER" id="PTHR10459">
    <property type="entry name" value="DNA LIGASE"/>
    <property type="match status" value="1"/>
</dbReference>
<dbReference type="InterPro" id="IPR050800">
    <property type="entry name" value="ARTD/PARP"/>
</dbReference>
<dbReference type="Pfam" id="PF00644">
    <property type="entry name" value="PARP"/>
    <property type="match status" value="1"/>
</dbReference>
<keyword evidence="12" id="KW-1185">Reference proteome</keyword>
<evidence type="ECO:0000313" key="12">
    <source>
        <dbReference type="Proteomes" id="UP000019132"/>
    </source>
</evidence>
<dbReference type="Gene3D" id="1.20.142.10">
    <property type="entry name" value="Poly(ADP-ribose) polymerase, regulatory domain"/>
    <property type="match status" value="1"/>
</dbReference>
<evidence type="ECO:0000256" key="6">
    <source>
        <dbReference type="ARBA" id="ARBA00023242"/>
    </source>
</evidence>
<accession>K3W571</accession>
<dbReference type="InterPro" id="IPR004102">
    <property type="entry name" value="Poly(ADP-ribose)pol_reg_dom"/>
</dbReference>
<evidence type="ECO:0000256" key="3">
    <source>
        <dbReference type="ARBA" id="ARBA00022679"/>
    </source>
</evidence>
<dbReference type="GO" id="GO:0016779">
    <property type="term" value="F:nucleotidyltransferase activity"/>
    <property type="evidence" value="ECO:0007669"/>
    <property type="project" value="UniProtKB-KW"/>
</dbReference>
<reference evidence="12" key="1">
    <citation type="journal article" date="2010" name="Genome Biol.">
        <title>Genome sequence of the necrotrophic plant pathogen Pythium ultimum reveals original pathogenicity mechanisms and effector repertoire.</title>
        <authorList>
            <person name="Levesque C.A."/>
            <person name="Brouwer H."/>
            <person name="Cano L."/>
            <person name="Hamilton J.P."/>
            <person name="Holt C."/>
            <person name="Huitema E."/>
            <person name="Raffaele S."/>
            <person name="Robideau G.P."/>
            <person name="Thines M."/>
            <person name="Win J."/>
            <person name="Zerillo M.M."/>
            <person name="Beakes G.W."/>
            <person name="Boore J.L."/>
            <person name="Busam D."/>
            <person name="Dumas B."/>
            <person name="Ferriera S."/>
            <person name="Fuerstenberg S.I."/>
            <person name="Gachon C.M."/>
            <person name="Gaulin E."/>
            <person name="Govers F."/>
            <person name="Grenville-Briggs L."/>
            <person name="Horner N."/>
            <person name="Hostetler J."/>
            <person name="Jiang R.H."/>
            <person name="Johnson J."/>
            <person name="Krajaejun T."/>
            <person name="Lin H."/>
            <person name="Meijer H.J."/>
            <person name="Moore B."/>
            <person name="Morris P."/>
            <person name="Phuntmart V."/>
            <person name="Puiu D."/>
            <person name="Shetty J."/>
            <person name="Stajich J.E."/>
            <person name="Tripathy S."/>
            <person name="Wawra S."/>
            <person name="van West P."/>
            <person name="Whitty B.R."/>
            <person name="Coutinho P.M."/>
            <person name="Henrissat B."/>
            <person name="Martin F."/>
            <person name="Thomas P.D."/>
            <person name="Tyler B.M."/>
            <person name="De Vries R.P."/>
            <person name="Kamoun S."/>
            <person name="Yandell M."/>
            <person name="Tisserat N."/>
            <person name="Buell C.R."/>
        </authorList>
    </citation>
    <scope>NUCLEOTIDE SEQUENCE</scope>
    <source>
        <strain evidence="12">DAOM:BR144</strain>
    </source>
</reference>
<keyword evidence="5 8" id="KW-0520">NAD</keyword>
<dbReference type="AlphaFoldDB" id="K3W571"/>
<dbReference type="Pfam" id="PF02877">
    <property type="entry name" value="PARP_reg"/>
    <property type="match status" value="1"/>
</dbReference>
<comment type="subcellular location">
    <subcellularLocation>
        <location evidence="1">Nucleus</location>
    </subcellularLocation>
</comment>
<evidence type="ECO:0000259" key="10">
    <source>
        <dbReference type="PROSITE" id="PS51060"/>
    </source>
</evidence>
<dbReference type="STRING" id="431595.K3W571"/>
<dbReference type="VEuPathDB" id="FungiDB:PYU1_G000112"/>
<dbReference type="HOGENOM" id="CLU_004841_1_0_1"/>
<feature type="domain" description="PARP alpha-helical" evidence="10">
    <location>
        <begin position="1"/>
        <end position="106"/>
    </location>
</feature>
<dbReference type="Proteomes" id="UP000019132">
    <property type="component" value="Unassembled WGS sequence"/>
</dbReference>
<dbReference type="eggNOG" id="KOG1037">
    <property type="taxonomic scope" value="Eukaryota"/>
</dbReference>
<evidence type="ECO:0000256" key="8">
    <source>
        <dbReference type="RuleBase" id="RU362114"/>
    </source>
</evidence>
<comment type="catalytic activity">
    <reaction evidence="7">
        <text>NAD(+) + (ADP-D-ribosyl)n-acceptor = nicotinamide + (ADP-D-ribosyl)n+1-acceptor + H(+).</text>
        <dbReference type="EC" id="2.4.2.30"/>
    </reaction>
</comment>
<dbReference type="GO" id="GO:1990404">
    <property type="term" value="F:NAD+-protein mono-ADP-ribosyltransferase activity"/>
    <property type="evidence" value="ECO:0007669"/>
    <property type="project" value="TreeGrafter"/>
</dbReference>
<dbReference type="OMA" id="TICKPER"/>
<keyword evidence="4" id="KW-0548">Nucleotidyltransferase</keyword>
<dbReference type="PANTHER" id="PTHR10459:SF60">
    <property type="entry name" value="POLY [ADP-RIBOSE] POLYMERASE 2"/>
    <property type="match status" value="1"/>
</dbReference>
<reference evidence="11" key="3">
    <citation type="submission" date="2015-02" db="UniProtKB">
        <authorList>
            <consortium name="EnsemblProtists"/>
        </authorList>
    </citation>
    <scope>IDENTIFICATION</scope>
    <source>
        <strain evidence="11">DAOM BR144</strain>
    </source>
</reference>
<name>K3W571_GLOUD</name>
<dbReference type="EnsemblProtists" id="PYU1_T000112">
    <property type="protein sequence ID" value="PYU1_T000112"/>
    <property type="gene ID" value="PYU1_G000112"/>
</dbReference>
<dbReference type="GO" id="GO:0006302">
    <property type="term" value="P:double-strand break repair"/>
    <property type="evidence" value="ECO:0007669"/>
    <property type="project" value="TreeGrafter"/>
</dbReference>
<evidence type="ECO:0000256" key="7">
    <source>
        <dbReference type="ARBA" id="ARBA00033987"/>
    </source>
</evidence>
<dbReference type="CDD" id="cd01437">
    <property type="entry name" value="parp_like"/>
    <property type="match status" value="1"/>
</dbReference>
<dbReference type="GO" id="GO:0070212">
    <property type="term" value="P:protein poly-ADP-ribosylation"/>
    <property type="evidence" value="ECO:0007669"/>
    <property type="project" value="TreeGrafter"/>
</dbReference>
<keyword evidence="6" id="KW-0539">Nucleus</keyword>
<keyword evidence="2 8" id="KW-0328">Glycosyltransferase</keyword>
<evidence type="ECO:0000256" key="1">
    <source>
        <dbReference type="ARBA" id="ARBA00004123"/>
    </source>
</evidence>
<dbReference type="GO" id="GO:0003950">
    <property type="term" value="F:NAD+ poly-ADP-ribosyltransferase activity"/>
    <property type="evidence" value="ECO:0007669"/>
    <property type="project" value="UniProtKB-UniRule"/>
</dbReference>
<keyword evidence="3 8" id="KW-0808">Transferase</keyword>
<dbReference type="InParanoid" id="K3W571"/>
<dbReference type="SUPFAM" id="SSF47587">
    <property type="entry name" value="Domain of poly(ADP-ribose) polymerase"/>
    <property type="match status" value="1"/>
</dbReference>
<sequence length="329" mass="36981">MRSRIRQSFQLQPLEVRVSGELQRLLLLLQLMVGAKQRKKQTAVDAARLRTLRNDLKTLSSEFYSLIPHNFGCSLPPVIASMEGVKTKINLLEVLADIEISLQLMAEEDGSTIHPLDAQYWMLSTKMKPLDPNNEEFERIARYLESTEASSQGFKLKIHSVLKIARAPEDTMQQLFHAVDNHKLLWLGSRLSNVVSILSQGLRIAPPEVPKNGYLFSKGIYFADSVSKSAAYCYPLPHHSKGVLLLAEVALGKCYEALHTEYLDYVMIQKRGCASTHGLGRMAPPEETYETMEDGVVVPIGKIAPRNIPQGSGLLYNKFIVYRTEQVKL</sequence>
<dbReference type="InterPro" id="IPR012317">
    <property type="entry name" value="Poly(ADP-ribose)pol_cat_dom"/>
</dbReference>
<feature type="domain" description="PARP catalytic" evidence="9">
    <location>
        <begin position="114"/>
        <end position="329"/>
    </location>
</feature>
<proteinExistence type="predicted"/>
<reference evidence="12" key="2">
    <citation type="submission" date="2010-04" db="EMBL/GenBank/DDBJ databases">
        <authorList>
            <person name="Buell R."/>
            <person name="Hamilton J."/>
            <person name="Hostetler J."/>
        </authorList>
    </citation>
    <scope>NUCLEOTIDE SEQUENCE [LARGE SCALE GENOMIC DNA]</scope>
    <source>
        <strain evidence="12">DAOM:BR144</strain>
    </source>
</reference>
<evidence type="ECO:0000256" key="2">
    <source>
        <dbReference type="ARBA" id="ARBA00022676"/>
    </source>
</evidence>
<dbReference type="SUPFAM" id="SSF56399">
    <property type="entry name" value="ADP-ribosylation"/>
    <property type="match status" value="1"/>
</dbReference>
<evidence type="ECO:0000259" key="9">
    <source>
        <dbReference type="PROSITE" id="PS51059"/>
    </source>
</evidence>
<dbReference type="Gene3D" id="3.90.228.10">
    <property type="match status" value="1"/>
</dbReference>
<evidence type="ECO:0000256" key="5">
    <source>
        <dbReference type="ARBA" id="ARBA00023027"/>
    </source>
</evidence>